<dbReference type="Pfam" id="PF08240">
    <property type="entry name" value="ADH_N"/>
    <property type="match status" value="1"/>
</dbReference>
<evidence type="ECO:0000256" key="3">
    <source>
        <dbReference type="ARBA" id="ARBA00022833"/>
    </source>
</evidence>
<sequence>MTISDTSARRRAVVVHRRDGGLTVSCDLLPVPPVEGAALRVRPEYVGICGSDLEQIFGEMDPSFEVTFPHVLGHEWSGVVVAAGPAAARFRPGDRVIGHGALGGNIWFGVSTDGAMADTFLVPEAMCFAVPPAVSSLRAALVEPLACCLQALRTAGGVDAGHTVAIFGCGAIGLSMVGLTRSLGARVVAVDRSPHRLGVAARLGADHCVEAGDDTAAAVLDALGGCGADLVVEASGAPAAQAAALEVTAQDARVLFMGLAHRRADQVSLHQIQNRNLRLLSSTGAPPHIWEPTLRLLDRTGLNLEPLVSDVFAFEDCAAALEAARDATAHAKVMLSPDGGRR</sequence>
<dbReference type="Proteomes" id="UP000331127">
    <property type="component" value="Unassembled WGS sequence"/>
</dbReference>
<dbReference type="GO" id="GO:0008270">
    <property type="term" value="F:zinc ion binding"/>
    <property type="evidence" value="ECO:0007669"/>
    <property type="project" value="InterPro"/>
</dbReference>
<evidence type="ECO:0000256" key="5">
    <source>
        <dbReference type="RuleBase" id="RU361277"/>
    </source>
</evidence>
<name>A0A5M3WNL6_9ACTN</name>
<feature type="domain" description="Enoyl reductase (ER)" evidence="6">
    <location>
        <begin position="21"/>
        <end position="335"/>
    </location>
</feature>
<dbReference type="RefSeq" id="WP_155355650.1">
    <property type="nucleotide sequence ID" value="NZ_BAAAHL010000055.1"/>
</dbReference>
<comment type="cofactor">
    <cofactor evidence="1 5">
        <name>Zn(2+)</name>
        <dbReference type="ChEBI" id="CHEBI:29105"/>
    </cofactor>
</comment>
<evidence type="ECO:0000256" key="1">
    <source>
        <dbReference type="ARBA" id="ARBA00001947"/>
    </source>
</evidence>
<dbReference type="Gene3D" id="3.90.180.10">
    <property type="entry name" value="Medium-chain alcohol dehydrogenases, catalytic domain"/>
    <property type="match status" value="1"/>
</dbReference>
<evidence type="ECO:0000313" key="7">
    <source>
        <dbReference type="EMBL" id="GES10196.1"/>
    </source>
</evidence>
<proteinExistence type="inferred from homology"/>
<dbReference type="InterPro" id="IPR002328">
    <property type="entry name" value="ADH_Zn_CS"/>
</dbReference>
<evidence type="ECO:0000256" key="4">
    <source>
        <dbReference type="ARBA" id="ARBA00023002"/>
    </source>
</evidence>
<dbReference type="SUPFAM" id="SSF51735">
    <property type="entry name" value="NAD(P)-binding Rossmann-fold domains"/>
    <property type="match status" value="1"/>
</dbReference>
<dbReference type="InterPro" id="IPR036291">
    <property type="entry name" value="NAD(P)-bd_dom_sf"/>
</dbReference>
<dbReference type="InterPro" id="IPR011032">
    <property type="entry name" value="GroES-like_sf"/>
</dbReference>
<dbReference type="InterPro" id="IPR013149">
    <property type="entry name" value="ADH-like_C"/>
</dbReference>
<dbReference type="InterPro" id="IPR050129">
    <property type="entry name" value="Zn_alcohol_dh"/>
</dbReference>
<dbReference type="OrthoDB" id="9797931at2"/>
<dbReference type="GO" id="GO:0016491">
    <property type="term" value="F:oxidoreductase activity"/>
    <property type="evidence" value="ECO:0007669"/>
    <property type="project" value="UniProtKB-KW"/>
</dbReference>
<dbReference type="Pfam" id="PF00107">
    <property type="entry name" value="ADH_zinc_N"/>
    <property type="match status" value="1"/>
</dbReference>
<dbReference type="CDD" id="cd05188">
    <property type="entry name" value="MDR"/>
    <property type="match status" value="1"/>
</dbReference>
<comment type="caution">
    <text evidence="7">The sequence shown here is derived from an EMBL/GenBank/DDBJ whole genome shotgun (WGS) entry which is preliminary data.</text>
</comment>
<dbReference type="SMART" id="SM00829">
    <property type="entry name" value="PKS_ER"/>
    <property type="match status" value="1"/>
</dbReference>
<comment type="similarity">
    <text evidence="5">Belongs to the zinc-containing alcohol dehydrogenase family.</text>
</comment>
<keyword evidence="4" id="KW-0560">Oxidoreductase</keyword>
<dbReference type="AlphaFoldDB" id="A0A5M3WNL6"/>
<reference evidence="7 8" key="1">
    <citation type="submission" date="2019-10" db="EMBL/GenBank/DDBJ databases">
        <title>Whole genome shotgun sequence of Acrocarpospora macrocephala NBRC 16266.</title>
        <authorList>
            <person name="Ichikawa N."/>
            <person name="Kimura A."/>
            <person name="Kitahashi Y."/>
            <person name="Komaki H."/>
            <person name="Oguchi A."/>
        </authorList>
    </citation>
    <scope>NUCLEOTIDE SEQUENCE [LARGE SCALE GENOMIC DNA]</scope>
    <source>
        <strain evidence="7 8">NBRC 16266</strain>
    </source>
</reference>
<organism evidence="7 8">
    <name type="scientific">Acrocarpospora macrocephala</name>
    <dbReference type="NCBI Taxonomy" id="150177"/>
    <lineage>
        <taxon>Bacteria</taxon>
        <taxon>Bacillati</taxon>
        <taxon>Actinomycetota</taxon>
        <taxon>Actinomycetes</taxon>
        <taxon>Streptosporangiales</taxon>
        <taxon>Streptosporangiaceae</taxon>
        <taxon>Acrocarpospora</taxon>
    </lineage>
</organism>
<dbReference type="SUPFAM" id="SSF50129">
    <property type="entry name" value="GroES-like"/>
    <property type="match status" value="1"/>
</dbReference>
<dbReference type="PANTHER" id="PTHR43401">
    <property type="entry name" value="L-THREONINE 3-DEHYDROGENASE"/>
    <property type="match status" value="1"/>
</dbReference>
<accession>A0A5M3WNL6</accession>
<keyword evidence="2 5" id="KW-0479">Metal-binding</keyword>
<dbReference type="InterPro" id="IPR013154">
    <property type="entry name" value="ADH-like_N"/>
</dbReference>
<evidence type="ECO:0000259" key="6">
    <source>
        <dbReference type="SMART" id="SM00829"/>
    </source>
</evidence>
<dbReference type="EMBL" id="BLAE01000019">
    <property type="protein sequence ID" value="GES10196.1"/>
    <property type="molecule type" value="Genomic_DNA"/>
</dbReference>
<evidence type="ECO:0000313" key="8">
    <source>
        <dbReference type="Proteomes" id="UP000331127"/>
    </source>
</evidence>
<dbReference type="PROSITE" id="PS00059">
    <property type="entry name" value="ADH_ZINC"/>
    <property type="match status" value="1"/>
</dbReference>
<dbReference type="PANTHER" id="PTHR43401:SF2">
    <property type="entry name" value="L-THREONINE 3-DEHYDROGENASE"/>
    <property type="match status" value="1"/>
</dbReference>
<keyword evidence="3 5" id="KW-0862">Zinc</keyword>
<evidence type="ECO:0000256" key="2">
    <source>
        <dbReference type="ARBA" id="ARBA00022723"/>
    </source>
</evidence>
<protein>
    <submittedName>
        <fullName evidence="7">Sorbitol dehydrogenase</fullName>
    </submittedName>
</protein>
<gene>
    <name evidence="7" type="ORF">Amac_037930</name>
</gene>
<dbReference type="InterPro" id="IPR020843">
    <property type="entry name" value="ER"/>
</dbReference>
<keyword evidence="8" id="KW-1185">Reference proteome</keyword>